<keyword evidence="2" id="KW-1185">Reference proteome</keyword>
<dbReference type="AlphaFoldDB" id="A0A183EN75"/>
<evidence type="ECO:0000313" key="1">
    <source>
        <dbReference type="EMBL" id="VDN39989.1"/>
    </source>
</evidence>
<dbReference type="OrthoDB" id="10679210at2759"/>
<reference evidence="3" key="1">
    <citation type="submission" date="2016-06" db="UniProtKB">
        <authorList>
            <consortium name="WormBaseParasite"/>
        </authorList>
    </citation>
    <scope>IDENTIFICATION</scope>
</reference>
<proteinExistence type="predicted"/>
<organism evidence="3">
    <name type="scientific">Gongylonema pulchrum</name>
    <dbReference type="NCBI Taxonomy" id="637853"/>
    <lineage>
        <taxon>Eukaryota</taxon>
        <taxon>Metazoa</taxon>
        <taxon>Ecdysozoa</taxon>
        <taxon>Nematoda</taxon>
        <taxon>Chromadorea</taxon>
        <taxon>Rhabditida</taxon>
        <taxon>Spirurina</taxon>
        <taxon>Spiruromorpha</taxon>
        <taxon>Spiruroidea</taxon>
        <taxon>Gongylonematidae</taxon>
        <taxon>Gongylonema</taxon>
    </lineage>
</organism>
<sequence>MKLGWGQCSFVEVNFIISPVMDEFQFTLNDLSHAASQNGKMDRTVLQFIDIATSQNVLMNLDRNFSFRSGTSYLKYPEDEGYSEKSFPRIGEGKLVAIGAHKAACVLEGPGGPGATSVGVIIDTAKTAFHKEQNVMKKVLEIFPHFLDCQADLRDVQQLRKHIGGMWASILESLPLLLYILDHGAAQSVRKVFLKIKAFNAN</sequence>
<dbReference type="EMBL" id="UYRT01095045">
    <property type="protein sequence ID" value="VDN39989.1"/>
    <property type="molecule type" value="Genomic_DNA"/>
</dbReference>
<dbReference type="WBParaSite" id="GPUH_0002244301-mRNA-1">
    <property type="protein sequence ID" value="GPUH_0002244301-mRNA-1"/>
    <property type="gene ID" value="GPUH_0002244301"/>
</dbReference>
<dbReference type="Proteomes" id="UP000271098">
    <property type="component" value="Unassembled WGS sequence"/>
</dbReference>
<name>A0A183EN75_9BILA</name>
<gene>
    <name evidence="1" type="ORF">GPUH_LOCUS22416</name>
</gene>
<protein>
    <submittedName>
        <fullName evidence="3">FAD_binding_3 domain-containing protein</fullName>
    </submittedName>
</protein>
<accession>A0A183EN75</accession>
<reference evidence="1 2" key="2">
    <citation type="submission" date="2018-11" db="EMBL/GenBank/DDBJ databases">
        <authorList>
            <consortium name="Pathogen Informatics"/>
        </authorList>
    </citation>
    <scope>NUCLEOTIDE SEQUENCE [LARGE SCALE GENOMIC DNA]</scope>
</reference>
<evidence type="ECO:0000313" key="3">
    <source>
        <dbReference type="WBParaSite" id="GPUH_0002244301-mRNA-1"/>
    </source>
</evidence>
<evidence type="ECO:0000313" key="2">
    <source>
        <dbReference type="Proteomes" id="UP000271098"/>
    </source>
</evidence>